<evidence type="ECO:0000313" key="3">
    <source>
        <dbReference type="Proteomes" id="UP000310032"/>
    </source>
</evidence>
<dbReference type="Proteomes" id="UP000310032">
    <property type="component" value="Unassembled WGS sequence"/>
</dbReference>
<dbReference type="Gene3D" id="3.40.50.300">
    <property type="entry name" value="P-loop containing nucleotide triphosphate hydrolases"/>
    <property type="match status" value="1"/>
</dbReference>
<name>A0A4S2EM97_PARDI</name>
<proteinExistence type="predicted"/>
<dbReference type="InterPro" id="IPR027417">
    <property type="entry name" value="P-loop_NTPase"/>
</dbReference>
<dbReference type="AlphaFoldDB" id="A0A4S2EM97"/>
<dbReference type="EMBL" id="SRYM01000033">
    <property type="protein sequence ID" value="TGY56652.1"/>
    <property type="molecule type" value="Genomic_DNA"/>
</dbReference>
<reference evidence="2 3" key="1">
    <citation type="submission" date="2019-04" db="EMBL/GenBank/DDBJ databases">
        <title>Microbes associate with the intestines of laboratory mice.</title>
        <authorList>
            <person name="Navarre W."/>
            <person name="Wong E."/>
            <person name="Huang K."/>
            <person name="Tropini C."/>
            <person name="Ng K."/>
            <person name="Yu B."/>
        </authorList>
    </citation>
    <scope>NUCLEOTIDE SEQUENCE [LARGE SCALE GENOMIC DNA]</scope>
    <source>
        <strain evidence="2 3">NM39_I3</strain>
    </source>
</reference>
<sequence>MKTFELIIKEISSFADDENDVIFERDGSVAFERQGQMMEFKLSQNEDDAIWVEYNNNRLPYKKFLAKELARLDILANKILQRKSKEKEYVDPIATLITTNKKSEGKALEILTKECTDRLFAGTKISFVTADAGHGKTALLREFQYEQAQKYVEGKSNFLFWHINLHGRDLVRLNEAIMYELGELRFSGLYYSSIIALMRRNLIILGIDGFDELAAEVGGETALGSLKDLVTKMNGTGTLIAASRRTFFNTQDYLKRTGILKKSVALDCEFDEIKIHNWRRSQCEEYLTKYAYNSTQEFNSLVDILKSENHPLLERPYLFTKVVNYSFEDEKTPSEFVARGGNSLTGINDVIEAFVRREVIKWKDTDKETGRPYLTFNQHIRLLSEIAYEMWSNQKDIISIESMQFILTILFEDWKIESRIQPLIIRMIESYALLVPVENKDWYRKFDHEEFKHFFVARSFEQILHDAVADNNFSKASNFLYLAQLPDSVAQYLSKRINKESVLPIVKGLISVKKKEWKPTYLQPNIGTLLPYILDDYKPEGLLEIGEKITFSSLIFENKFLCNITFKNCMFINISFRKTILKNVTFDSCSFTDIRFYENSENMFANVRIKPNCTINMVTSITEDEEYFSEYSPYNIIQQLKNKQIIYEEDKTTVVNEVVVHNSEFRKCVKRFLNKYIKSTYQYESNIKEDPIYNSKNFDLIINEIIPLLIKYDIIEEKSTKNTLQASTKAWVLKKYDLAEIFKAEEDTKAELYKFWKEVNCYKK</sequence>
<gene>
    <name evidence="2" type="ORF">E5342_11760</name>
</gene>
<dbReference type="SUPFAM" id="SSF141571">
    <property type="entry name" value="Pentapeptide repeat-like"/>
    <property type="match status" value="1"/>
</dbReference>
<organism evidence="2 3">
    <name type="scientific">Parabacteroides distasonis</name>
    <dbReference type="NCBI Taxonomy" id="823"/>
    <lineage>
        <taxon>Bacteria</taxon>
        <taxon>Pseudomonadati</taxon>
        <taxon>Bacteroidota</taxon>
        <taxon>Bacteroidia</taxon>
        <taxon>Bacteroidales</taxon>
        <taxon>Tannerellaceae</taxon>
        <taxon>Parabacteroides</taxon>
    </lineage>
</organism>
<protein>
    <submittedName>
        <fullName evidence="2">NACHT domain-containing protein</fullName>
    </submittedName>
</protein>
<dbReference type="RefSeq" id="WP_135959435.1">
    <property type="nucleotide sequence ID" value="NZ_SRYM01000033.1"/>
</dbReference>
<comment type="caution">
    <text evidence="2">The sequence shown here is derived from an EMBL/GenBank/DDBJ whole genome shotgun (WGS) entry which is preliminary data.</text>
</comment>
<feature type="domain" description="NACHT" evidence="1">
    <location>
        <begin position="127"/>
        <end position="257"/>
    </location>
</feature>
<dbReference type="Pfam" id="PF05729">
    <property type="entry name" value="NACHT"/>
    <property type="match status" value="1"/>
</dbReference>
<dbReference type="Gene3D" id="2.160.20.80">
    <property type="entry name" value="E3 ubiquitin-protein ligase SopA"/>
    <property type="match status" value="1"/>
</dbReference>
<accession>A0A4S2EM97</accession>
<evidence type="ECO:0000259" key="1">
    <source>
        <dbReference type="Pfam" id="PF05729"/>
    </source>
</evidence>
<dbReference type="InterPro" id="IPR007111">
    <property type="entry name" value="NACHT_NTPase"/>
</dbReference>
<evidence type="ECO:0000313" key="2">
    <source>
        <dbReference type="EMBL" id="TGY56652.1"/>
    </source>
</evidence>